<dbReference type="AlphaFoldDB" id="A0A2I2ZXM1"/>
<proteinExistence type="predicted"/>
<keyword evidence="3" id="KW-1185">Reference proteome</keyword>
<evidence type="ECO:0000313" key="2">
    <source>
        <dbReference type="Ensembl" id="ENSGGOP00000051972.1"/>
    </source>
</evidence>
<dbReference type="Ensembl" id="ENSGGOT00000059310.1">
    <property type="protein sequence ID" value="ENSGGOP00000051972.1"/>
    <property type="gene ID" value="ENSGGOG00000042408.1"/>
</dbReference>
<evidence type="ECO:0000313" key="3">
    <source>
        <dbReference type="Proteomes" id="UP000001519"/>
    </source>
</evidence>
<dbReference type="OMA" id="CLCTRKS"/>
<dbReference type="GeneTree" id="ENSGT00550000076317"/>
<dbReference type="Bgee" id="ENSGGOG00000042408">
    <property type="expression patterns" value="Expressed in heart"/>
</dbReference>
<reference evidence="2 3" key="2">
    <citation type="journal article" date="2012" name="Nature">
        <title>Insights into hominid evolution from the gorilla genome sequence.</title>
        <authorList>
            <person name="Scally A."/>
            <person name="Dutheil J.Y."/>
            <person name="Hillier L.W."/>
            <person name="Jordan G.E."/>
            <person name="Goodhead I."/>
            <person name="Herrero J."/>
            <person name="Hobolth A."/>
            <person name="Lappalainen T."/>
            <person name="Mailund T."/>
            <person name="Marques-Bonet T."/>
            <person name="McCarthy S."/>
            <person name="Montgomery S.H."/>
            <person name="Schwalie P.C."/>
            <person name="Tang Y.A."/>
            <person name="Ward M.C."/>
            <person name="Xue Y."/>
            <person name="Yngvadottir B."/>
            <person name="Alkan C."/>
            <person name="Andersen L.N."/>
            <person name="Ayub Q."/>
            <person name="Ball E.V."/>
            <person name="Beal K."/>
            <person name="Bradley B.J."/>
            <person name="Chen Y."/>
            <person name="Clee C.M."/>
            <person name="Fitzgerald S."/>
            <person name="Graves T.A."/>
            <person name="Gu Y."/>
            <person name="Heath P."/>
            <person name="Heger A."/>
            <person name="Karakoc E."/>
            <person name="Kolb-Kokocinski A."/>
            <person name="Laird G.K."/>
            <person name="Lunter G."/>
            <person name="Meader S."/>
            <person name="Mort M."/>
            <person name="Mullikin J.C."/>
            <person name="Munch K."/>
            <person name="O'Connor T.D."/>
            <person name="Phillips A.D."/>
            <person name="Prado-Martinez J."/>
            <person name="Rogers A.S."/>
            <person name="Sajjadian S."/>
            <person name="Schmidt D."/>
            <person name="Shaw K."/>
            <person name="Simpson J.T."/>
            <person name="Stenson P.D."/>
            <person name="Turner D.J."/>
            <person name="Vigilant L."/>
            <person name="Vilella A.J."/>
            <person name="Whitener W."/>
            <person name="Zhu B."/>
            <person name="Cooper D.N."/>
            <person name="de Jong P."/>
            <person name="Dermitzakis E.T."/>
            <person name="Eichler E.E."/>
            <person name="Flicek P."/>
            <person name="Goldman N."/>
            <person name="Mundy N.I."/>
            <person name="Ning Z."/>
            <person name="Odom D.T."/>
            <person name="Ponting C.P."/>
            <person name="Quail M.A."/>
            <person name="Ryder O.A."/>
            <person name="Searle S.M."/>
            <person name="Warren W.C."/>
            <person name="Wilson R.K."/>
            <person name="Schierup M.H."/>
            <person name="Rogers J."/>
            <person name="Tyler-Smith C."/>
            <person name="Durbin R."/>
        </authorList>
    </citation>
    <scope>NUCLEOTIDE SEQUENCE [LARGE SCALE GENOMIC DNA]</scope>
</reference>
<dbReference type="EMBL" id="CABD030102690">
    <property type="status" value="NOT_ANNOTATED_CDS"/>
    <property type="molecule type" value="Genomic_DNA"/>
</dbReference>
<protein>
    <submittedName>
        <fullName evidence="2">Uncharacterized protein</fullName>
    </submittedName>
</protein>
<accession>A0A2I2ZXM1</accession>
<name>A0A2I2ZXM1_GORGO</name>
<sequence length="113" mass="12480">MQEGQCLCTRKSPRVLLTIPCAYTPSQHAPGVPEPGRPRRPSFPPTHHPATPPKRVRQEDDSRVPLAGAVVVGTGGCISRVSSRETWGLRKLRKLLQMGRESRPPCRRRGSVP</sequence>
<reference evidence="2" key="4">
    <citation type="submission" date="2025-09" db="UniProtKB">
        <authorList>
            <consortium name="Ensembl"/>
        </authorList>
    </citation>
    <scope>IDENTIFICATION</scope>
</reference>
<evidence type="ECO:0000256" key="1">
    <source>
        <dbReference type="SAM" id="MobiDB-lite"/>
    </source>
</evidence>
<dbReference type="Proteomes" id="UP000001519">
    <property type="component" value="Chromosome 16"/>
</dbReference>
<feature type="compositionally biased region" description="Pro residues" evidence="1">
    <location>
        <begin position="41"/>
        <end position="52"/>
    </location>
</feature>
<reference evidence="3" key="1">
    <citation type="submission" date="2011-05" db="EMBL/GenBank/DDBJ databases">
        <title>Insights into the evolution of the great apes provided by the gorilla genome.</title>
        <authorList>
            <person name="Scally A."/>
        </authorList>
    </citation>
    <scope>NUCLEOTIDE SEQUENCE [LARGE SCALE GENOMIC DNA]</scope>
</reference>
<organism evidence="2 3">
    <name type="scientific">Gorilla gorilla gorilla</name>
    <name type="common">Western lowland gorilla</name>
    <dbReference type="NCBI Taxonomy" id="9595"/>
    <lineage>
        <taxon>Eukaryota</taxon>
        <taxon>Metazoa</taxon>
        <taxon>Chordata</taxon>
        <taxon>Craniata</taxon>
        <taxon>Vertebrata</taxon>
        <taxon>Euteleostomi</taxon>
        <taxon>Mammalia</taxon>
        <taxon>Eutheria</taxon>
        <taxon>Euarchontoglires</taxon>
        <taxon>Primates</taxon>
        <taxon>Haplorrhini</taxon>
        <taxon>Catarrhini</taxon>
        <taxon>Hominidae</taxon>
        <taxon>Gorilla</taxon>
    </lineage>
</organism>
<dbReference type="InParanoid" id="A0A2I2ZXM1"/>
<feature type="region of interest" description="Disordered" evidence="1">
    <location>
        <begin position="24"/>
        <end position="63"/>
    </location>
</feature>
<reference evidence="2" key="3">
    <citation type="submission" date="2025-08" db="UniProtKB">
        <authorList>
            <consortium name="Ensembl"/>
        </authorList>
    </citation>
    <scope>IDENTIFICATION</scope>
</reference>